<dbReference type="Gene3D" id="3.65.10.10">
    <property type="entry name" value="Enolpyruvate transferase domain"/>
    <property type="match status" value="2"/>
</dbReference>
<dbReference type="Pfam" id="PF00275">
    <property type="entry name" value="EPSP_synthase"/>
    <property type="match status" value="1"/>
</dbReference>
<dbReference type="NCBIfam" id="NF006873">
    <property type="entry name" value="PRK09369.1"/>
    <property type="match status" value="1"/>
</dbReference>
<evidence type="ECO:0000256" key="5">
    <source>
        <dbReference type="ARBA" id="ARBA00022679"/>
    </source>
</evidence>
<evidence type="ECO:0000256" key="12">
    <source>
        <dbReference type="ARBA" id="ARBA00047527"/>
    </source>
</evidence>
<dbReference type="PANTHER" id="PTHR43783">
    <property type="entry name" value="UDP-N-ACETYLGLUCOSAMINE 1-CARBOXYVINYLTRANSFERASE"/>
    <property type="match status" value="1"/>
</dbReference>
<evidence type="ECO:0000256" key="9">
    <source>
        <dbReference type="ARBA" id="ARBA00023316"/>
    </source>
</evidence>
<feature type="binding site" evidence="13">
    <location>
        <position position="92"/>
    </location>
    <ligand>
        <name>UDP-N-acetyl-alpha-D-glucosamine</name>
        <dbReference type="ChEBI" id="CHEBI:57705"/>
    </ligand>
</feature>
<dbReference type="NCBIfam" id="TIGR01072">
    <property type="entry name" value="murA"/>
    <property type="match status" value="1"/>
</dbReference>
<evidence type="ECO:0000259" key="14">
    <source>
        <dbReference type="Pfam" id="PF00275"/>
    </source>
</evidence>
<keyword evidence="16" id="KW-1185">Reference proteome</keyword>
<feature type="binding site" evidence="13">
    <location>
        <begin position="22"/>
        <end position="23"/>
    </location>
    <ligand>
        <name>phosphoenolpyruvate</name>
        <dbReference type="ChEBI" id="CHEBI:58702"/>
    </ligand>
</feature>
<protein>
    <recommendedName>
        <fullName evidence="13">UDP-N-acetylglucosamine 1-carboxyvinyltransferase</fullName>
        <ecNumber evidence="13">2.5.1.7</ecNumber>
    </recommendedName>
    <alternativeName>
        <fullName evidence="13">Enoylpyruvate transferase</fullName>
    </alternativeName>
    <alternativeName>
        <fullName evidence="13">UDP-N-acetylglucosamine enolpyruvyl transferase</fullName>
        <shortName evidence="13">EPT</shortName>
    </alternativeName>
</protein>
<evidence type="ECO:0000256" key="1">
    <source>
        <dbReference type="ARBA" id="ARBA00004496"/>
    </source>
</evidence>
<feature type="binding site" evidence="13">
    <location>
        <begin position="121"/>
        <end position="125"/>
    </location>
    <ligand>
        <name>UDP-N-acetyl-alpha-D-glucosamine</name>
        <dbReference type="ChEBI" id="CHEBI:57705"/>
    </ligand>
</feature>
<sequence>MKWLRVEKSGPINGTINIPGSKNSSLAILTATLLSDDKVTLHNIPKIYDNKIICELMKKCGADVLWQNDEIVIHPQNVQTGNVDPVKSSTYRASYYFIGALLKKMKKVTIGYPGGDNFVSRPIDQHIKALTALGATVTFKENEYIIEAEKLVGAQIYFDTITSGATMNTIMAAVLAEGKTILKNAARDPEVVDLANFLNHLGAKITGAGTHTITIVGVNKLKGGKYSVIPDRLIAGAFLMFPGLNRGRITVNNVIPDHLSSCISKLREIGLKIDIGLNNNSITSTYIGPLKATRIRTGMYPLFPTDLQQPMTALLLKAHGKSIISEKVYPHRFNHCSQLLRLGAKIEVKQGVSFVSRSENLKGAVLKASDVRAGTCLIMAGAMSEGATIISGVEHLERGYDDILRSFRSIGIKISMFEGESPFENDAQNLDLNSGVPFN</sequence>
<dbReference type="InterPro" id="IPR013792">
    <property type="entry name" value="RNA3'P_cycl/enolpyr_Trfase_a/b"/>
</dbReference>
<dbReference type="InterPro" id="IPR005750">
    <property type="entry name" value="UDP_GlcNAc_COvinyl_MurA"/>
</dbReference>
<evidence type="ECO:0000256" key="10">
    <source>
        <dbReference type="ARBA" id="ARBA00023317"/>
    </source>
</evidence>
<keyword evidence="7 13" id="KW-0573">Peptidoglycan synthesis</keyword>
<proteinExistence type="inferred from homology"/>
<feature type="binding site" evidence="13">
    <location>
        <position position="306"/>
    </location>
    <ligand>
        <name>UDP-N-acetyl-alpha-D-glucosamine</name>
        <dbReference type="ChEBI" id="CHEBI:57705"/>
    </ligand>
</feature>
<comment type="function">
    <text evidence="13">Cell wall formation. Adds enolpyruvyl to UDP-N-acetylglucosamine.</text>
</comment>
<keyword evidence="4 13" id="KW-0132">Cell division</keyword>
<name>A0ABU8HE59_9BACI</name>
<dbReference type="InterPro" id="IPR001986">
    <property type="entry name" value="Enolpyruvate_Tfrase_dom"/>
</dbReference>
<evidence type="ECO:0000256" key="6">
    <source>
        <dbReference type="ARBA" id="ARBA00022960"/>
    </source>
</evidence>
<keyword evidence="8 13" id="KW-0131">Cell cycle</keyword>
<dbReference type="RefSeq" id="WP_336586902.1">
    <property type="nucleotide sequence ID" value="NZ_JBBAXC010000007.1"/>
</dbReference>
<keyword evidence="9 13" id="KW-0961">Cell wall biogenesis/degradation</keyword>
<feature type="domain" description="Enolpyruvate transferase" evidence="14">
    <location>
        <begin position="6"/>
        <end position="405"/>
    </location>
</feature>
<keyword evidence="3 13" id="KW-0963">Cytoplasm</keyword>
<keyword evidence="6 13" id="KW-0133">Cell shape</keyword>
<organism evidence="15 16">
    <name type="scientific">Bacillus spongiae</name>
    <dbReference type="NCBI Taxonomy" id="2683610"/>
    <lineage>
        <taxon>Bacteria</taxon>
        <taxon>Bacillati</taxon>
        <taxon>Bacillota</taxon>
        <taxon>Bacilli</taxon>
        <taxon>Bacillales</taxon>
        <taxon>Bacillaceae</taxon>
        <taxon>Bacillus</taxon>
    </lineage>
</organism>
<comment type="subcellular location">
    <subcellularLocation>
        <location evidence="1 13">Cytoplasm</location>
    </subcellularLocation>
</comment>
<evidence type="ECO:0000256" key="4">
    <source>
        <dbReference type="ARBA" id="ARBA00022618"/>
    </source>
</evidence>
<dbReference type="EMBL" id="JBBAXC010000007">
    <property type="protein sequence ID" value="MEI5907466.1"/>
    <property type="molecule type" value="Genomic_DNA"/>
</dbReference>
<comment type="similarity">
    <text evidence="11 13">Belongs to the EPSP synthase family. MurA subfamily.</text>
</comment>
<evidence type="ECO:0000256" key="3">
    <source>
        <dbReference type="ARBA" id="ARBA00022490"/>
    </source>
</evidence>
<keyword evidence="10" id="KW-0670">Pyruvate</keyword>
<dbReference type="PANTHER" id="PTHR43783:SF2">
    <property type="entry name" value="UDP-N-ACETYLGLUCOSAMINE 1-CARBOXYVINYLTRANSFERASE 2"/>
    <property type="match status" value="1"/>
</dbReference>
<dbReference type="HAMAP" id="MF_00111">
    <property type="entry name" value="MurA"/>
    <property type="match status" value="1"/>
</dbReference>
<dbReference type="Proteomes" id="UP001312865">
    <property type="component" value="Unassembled WGS sequence"/>
</dbReference>
<comment type="catalytic activity">
    <reaction evidence="12 13">
        <text>phosphoenolpyruvate + UDP-N-acetyl-alpha-D-glucosamine = UDP-N-acetyl-3-O-(1-carboxyvinyl)-alpha-D-glucosamine + phosphate</text>
        <dbReference type="Rhea" id="RHEA:18681"/>
        <dbReference type="ChEBI" id="CHEBI:43474"/>
        <dbReference type="ChEBI" id="CHEBI:57705"/>
        <dbReference type="ChEBI" id="CHEBI:58702"/>
        <dbReference type="ChEBI" id="CHEBI:68483"/>
        <dbReference type="EC" id="2.5.1.7"/>
    </reaction>
</comment>
<dbReference type="InterPro" id="IPR036968">
    <property type="entry name" value="Enolpyruvate_Tfrase_sf"/>
</dbReference>
<evidence type="ECO:0000313" key="15">
    <source>
        <dbReference type="EMBL" id="MEI5907466.1"/>
    </source>
</evidence>
<evidence type="ECO:0000256" key="7">
    <source>
        <dbReference type="ARBA" id="ARBA00022984"/>
    </source>
</evidence>
<evidence type="ECO:0000256" key="2">
    <source>
        <dbReference type="ARBA" id="ARBA00004752"/>
    </source>
</evidence>
<dbReference type="EC" id="2.5.1.7" evidence="13"/>
<dbReference type="CDD" id="cd01555">
    <property type="entry name" value="UdpNAET"/>
    <property type="match status" value="1"/>
</dbReference>
<dbReference type="InterPro" id="IPR050068">
    <property type="entry name" value="MurA_subfamily"/>
</dbReference>
<comment type="pathway">
    <text evidence="2 13">Cell wall biogenesis; peptidoglycan biosynthesis.</text>
</comment>
<comment type="caution">
    <text evidence="13">Lacks conserved residue(s) required for the propagation of feature annotation.</text>
</comment>
<keyword evidence="5 13" id="KW-0808">Transferase</keyword>
<comment type="caution">
    <text evidence="15">The sequence shown here is derived from an EMBL/GenBank/DDBJ whole genome shotgun (WGS) entry which is preliminary data.</text>
</comment>
<gene>
    <name evidence="13 15" type="primary">murA</name>
    <name evidence="15" type="ORF">WAK64_10395</name>
</gene>
<reference evidence="15 16" key="1">
    <citation type="journal article" date="2018" name="J. Microbiol.">
        <title>Bacillus spongiae sp. nov., isolated from sponge of Jeju Island.</title>
        <authorList>
            <person name="Lee G.E."/>
            <person name="Im W.T."/>
            <person name="Park J.S."/>
        </authorList>
    </citation>
    <scope>NUCLEOTIDE SEQUENCE [LARGE SCALE GENOMIC DNA]</scope>
    <source>
        <strain evidence="15 16">135PIL107-10</strain>
    </source>
</reference>
<accession>A0ABU8HE59</accession>
<feature type="active site" description="Proton donor" evidence="13">
    <location>
        <position position="116"/>
    </location>
</feature>
<evidence type="ECO:0000256" key="11">
    <source>
        <dbReference type="ARBA" id="ARBA00038367"/>
    </source>
</evidence>
<feature type="binding site" evidence="13">
    <location>
        <position position="328"/>
    </location>
    <ligand>
        <name>UDP-N-acetyl-alpha-D-glucosamine</name>
        <dbReference type="ChEBI" id="CHEBI:57705"/>
    </ligand>
</feature>
<dbReference type="SUPFAM" id="SSF55205">
    <property type="entry name" value="EPT/RTPC-like"/>
    <property type="match status" value="1"/>
</dbReference>
<dbReference type="GO" id="GO:0008760">
    <property type="term" value="F:UDP-N-acetylglucosamine 1-carboxyvinyltransferase activity"/>
    <property type="evidence" value="ECO:0007669"/>
    <property type="project" value="UniProtKB-EC"/>
</dbReference>
<evidence type="ECO:0000256" key="13">
    <source>
        <dbReference type="HAMAP-Rule" id="MF_00111"/>
    </source>
</evidence>
<evidence type="ECO:0000313" key="16">
    <source>
        <dbReference type="Proteomes" id="UP001312865"/>
    </source>
</evidence>
<evidence type="ECO:0000256" key="8">
    <source>
        <dbReference type="ARBA" id="ARBA00023306"/>
    </source>
</evidence>